<dbReference type="Proteomes" id="UP000681722">
    <property type="component" value="Unassembled WGS sequence"/>
</dbReference>
<dbReference type="InterPro" id="IPR024975">
    <property type="entry name" value="NOV_C"/>
</dbReference>
<feature type="non-terminal residue" evidence="4">
    <location>
        <position position="1"/>
    </location>
</feature>
<evidence type="ECO:0000259" key="3">
    <source>
        <dbReference type="Pfam" id="PF13020"/>
    </source>
</evidence>
<evidence type="ECO:0000256" key="1">
    <source>
        <dbReference type="SAM" id="Coils"/>
    </source>
</evidence>
<proteinExistence type="predicted"/>
<sequence length="1871" mass="216075">ATFVVFANPQPPLLNFRASQSLTTPTSLITTANSLAPTESSLDERRASTEIEKLCMEHCEILTLRNDLRCLFYLLRGSVENCSHVTIDDVESLLSTIKIVYRMLCDRIIFIGGTRYRCYVVMSELCSIFSQMLQCCLPPIVSYLFDKENKQMLLKILPFFIRSIVDRYPREKETVEPCIDFYIRYVTFIYKNLKTEGDDSESESESESDGENENGDKGTASEHTVQEQVNHLPLNLSKDLISSYYNVMKQINSLATANKLTNKQKEAEQQEQSWSMYSNEWQKLNVIQLQHDHNILKQKYGELNQQLEEVKAQLERTQSDRDQFRNQNLNLAKEIHQIQTAFTELSTNNHHQSSSSTRMITENNKFESTMCPDESLSNQILDLDSHSISTVQAKTFITGINRRRTTFIDDDLRKSICGSLKHLGSDLYSSSSHFLHELIQNAEDNDYNHLIIPKIRIELDNEYILLSNNEEGLRPKDVLAICSLAVSTKQIGKHIGQKGLGFKSVYSATNKPTIISHSWQFYFQVLSADEMSYITPYWLEYPLPDSIQTTISSCSLDTHIYLPLKFQQNSSTLSKFLDDVSRAIDPCILLHLDKLTHLEIKDNRQNQSIVIEKRVQDTNEKFILETKAIFENFSFYNLNCSIVELHSTNIKKCKKFRVHTCEIEIPSTLTVENNRNNKQTKLTLSFPFLDNDEDLNSTVYVGLPVCDLGLQFIINADFHLVTNRESVRENVEFNSYLRDYLSAFFVYVLINDTYLRKNINHYCPPLKQTRRLSSWWLIMIDDINKYIKKNLSLLLEINDGKSSRLMNSNLSSLVNNDQLFNCANIQVIDTFASSIFSLKRLKQYDIQAVSIMDVINCFPNQNSTNVFQSDFRNWSQQQDKTWWILLFQQIAIAMNKTINDCLIELMIKKPLFLNHLNHRQYLPITPLLFITNDDDLRDMWKPDIIILGYESEFEHQVLLDLNLVQLLTNERMIDTIIRDHLQIANKKEKVSNTELIWMDLIYLRKHAEKLKQRLENESYNPILVPTQINALHSAQSIVIPTILGRDVRKYIRPLNQTMIDYPYPSDSNENVLEWELFFLHLGCKPATLHISKKHLFDSVLILPSFTTYSTKACILAEKILPYQSDETLVALQQFPILCSNNIISPVSATHDQTLINDMQLLPSLQIPSYVRHLATLLGVCCEINLKSCLTVLQILSNKQNKNVDLYVEWMVRLQLYIRPEQKQFYNEDILSSCKLYMPDSDQFCSLNQLFIIMDAHCTEEMKIITKYLNYESVSSDNNNRYWQFKSLFVTLGCHCQPTILEVIAVLQLISEDTNNFYQISNCTMILTEIGKEMVCILLQYLEILLASNIEQCYPELFEVVDQRNRNAPFGSKQNWMWRFTLTASHSKLKTLLPTQNEINKVKTSNKSMIQSNGTCFIPLLTFDQQLVAISMNIVYSCSELMLIQHFVKDNSIRRFISPIIVKSCPLLMASLDIDYVERRGLVAWKHTVNNLEFTLRQLTEIFQTTLNDSRLQVIGANYTSICLYLSDNTVLTVENVDDISSIDRYALESDNPFWIFDNIVVLCIGFIHDNQAKAIIAASALTTLLHKRKHVLLDEAKGIAREKIQSCTSFQSKDISSKAGAKTDIFSYTDILFPIDHESFFQNPISLGKHFITEQNTEHLSDETERNQPSKTVQLNMNYVADDQLYQARAKEIVTKLEQKQQQSEYCLETLSSGLLDKTDQEQSLMPTIFDSTVQEHTGRCAEHFFYRYLEQLYGADITPTGNWRSSTRLLVFPNFRHNVDDSAGYDFIIKDTRQMFLRGAGDHVITCFIEVKGIKDKYNEKTTFHISNNELQTRNNIATNDKRKEKEAYLIVIIENSLNPSAIGIGTVII</sequence>
<feature type="region of interest" description="Disordered" evidence="2">
    <location>
        <begin position="197"/>
        <end position="221"/>
    </location>
</feature>
<keyword evidence="1" id="KW-0175">Coiled coil</keyword>
<dbReference type="PANTHER" id="PTHR32387:SF0">
    <property type="entry name" value="PROTEIN NO VEIN"/>
    <property type="match status" value="1"/>
</dbReference>
<dbReference type="InterPro" id="IPR036890">
    <property type="entry name" value="HATPase_C_sf"/>
</dbReference>
<gene>
    <name evidence="4" type="ORF">SRO942_LOCUS31570</name>
</gene>
<feature type="non-terminal residue" evidence="4">
    <location>
        <position position="1871"/>
    </location>
</feature>
<protein>
    <recommendedName>
        <fullName evidence="3">Protein NO VEIN C-terminal domain-containing protein</fullName>
    </recommendedName>
</protein>
<dbReference type="OrthoDB" id="10018456at2759"/>
<evidence type="ECO:0000313" key="4">
    <source>
        <dbReference type="EMBL" id="CAF4222094.1"/>
    </source>
</evidence>
<dbReference type="NCBIfam" id="NF047352">
    <property type="entry name" value="P_loop_sacsin"/>
    <property type="match status" value="1"/>
</dbReference>
<organism evidence="4 5">
    <name type="scientific">Didymodactylos carnosus</name>
    <dbReference type="NCBI Taxonomy" id="1234261"/>
    <lineage>
        <taxon>Eukaryota</taxon>
        <taxon>Metazoa</taxon>
        <taxon>Spiralia</taxon>
        <taxon>Gnathifera</taxon>
        <taxon>Rotifera</taxon>
        <taxon>Eurotatoria</taxon>
        <taxon>Bdelloidea</taxon>
        <taxon>Philodinida</taxon>
        <taxon>Philodinidae</taxon>
        <taxon>Didymodactylos</taxon>
    </lineage>
</organism>
<evidence type="ECO:0000313" key="5">
    <source>
        <dbReference type="Proteomes" id="UP000681722"/>
    </source>
</evidence>
<reference evidence="4" key="1">
    <citation type="submission" date="2021-02" db="EMBL/GenBank/DDBJ databases">
        <authorList>
            <person name="Nowell W R."/>
        </authorList>
    </citation>
    <scope>NUCLEOTIDE SEQUENCE</scope>
</reference>
<dbReference type="InterPro" id="IPR052957">
    <property type="entry name" value="Auxin_embryo_med"/>
</dbReference>
<feature type="compositionally biased region" description="Acidic residues" evidence="2">
    <location>
        <begin position="198"/>
        <end position="213"/>
    </location>
</feature>
<dbReference type="EMBL" id="CAJOBC010064703">
    <property type="protein sequence ID" value="CAF4222094.1"/>
    <property type="molecule type" value="Genomic_DNA"/>
</dbReference>
<dbReference type="PANTHER" id="PTHR32387">
    <property type="entry name" value="WU:FJ29H11"/>
    <property type="match status" value="1"/>
</dbReference>
<evidence type="ECO:0000256" key="2">
    <source>
        <dbReference type="SAM" id="MobiDB-lite"/>
    </source>
</evidence>
<name>A0A8S2SHI3_9BILA</name>
<dbReference type="Gene3D" id="3.30.565.10">
    <property type="entry name" value="Histidine kinase-like ATPase, C-terminal domain"/>
    <property type="match status" value="1"/>
</dbReference>
<dbReference type="SUPFAM" id="SSF55874">
    <property type="entry name" value="ATPase domain of HSP90 chaperone/DNA topoisomerase II/histidine kinase"/>
    <property type="match status" value="1"/>
</dbReference>
<accession>A0A8S2SHI3</accession>
<feature type="coiled-coil region" evidence="1">
    <location>
        <begin position="286"/>
        <end position="334"/>
    </location>
</feature>
<feature type="domain" description="Protein NO VEIN C-terminal" evidence="3">
    <location>
        <begin position="1778"/>
        <end position="1858"/>
    </location>
</feature>
<comment type="caution">
    <text evidence="4">The sequence shown here is derived from an EMBL/GenBank/DDBJ whole genome shotgun (WGS) entry which is preliminary data.</text>
</comment>
<dbReference type="Pfam" id="PF13020">
    <property type="entry name" value="NOV_C"/>
    <property type="match status" value="1"/>
</dbReference>